<feature type="compositionally biased region" description="Basic and acidic residues" evidence="5">
    <location>
        <begin position="357"/>
        <end position="368"/>
    </location>
</feature>
<evidence type="ECO:0000313" key="10">
    <source>
        <dbReference type="EMBL" id="PWA27859.1"/>
    </source>
</evidence>
<keyword evidence="4" id="KW-0675">Receptor</keyword>
<dbReference type="Gene3D" id="2.60.40.10">
    <property type="entry name" value="Immunoglobulins"/>
    <property type="match status" value="2"/>
</dbReference>
<feature type="compositionally biased region" description="Pro residues" evidence="5">
    <location>
        <begin position="315"/>
        <end position="330"/>
    </location>
</feature>
<feature type="compositionally biased region" description="Polar residues" evidence="5">
    <location>
        <begin position="399"/>
        <end position="416"/>
    </location>
</feature>
<dbReference type="GO" id="GO:0005886">
    <property type="term" value="C:plasma membrane"/>
    <property type="evidence" value="ECO:0007669"/>
    <property type="project" value="TreeGrafter"/>
</dbReference>
<keyword evidence="6" id="KW-0812">Transmembrane</keyword>
<comment type="caution">
    <text evidence="10">The sequence shown here is derived from an EMBL/GenBank/DDBJ whole genome shotgun (WGS) entry which is preliminary data.</text>
</comment>
<feature type="chain" id="PRO_5016396718" description="Fibronectin type-III domain-containing protein" evidence="7">
    <location>
        <begin position="19"/>
        <end position="671"/>
    </location>
</feature>
<keyword evidence="6" id="KW-0472">Membrane</keyword>
<proteinExistence type="inferred from homology"/>
<evidence type="ECO:0000259" key="9">
    <source>
        <dbReference type="Pfam" id="PF09294"/>
    </source>
</evidence>
<evidence type="ECO:0000256" key="7">
    <source>
        <dbReference type="SAM" id="SignalP"/>
    </source>
</evidence>
<evidence type="ECO:0000256" key="2">
    <source>
        <dbReference type="ARBA" id="ARBA00022729"/>
    </source>
</evidence>
<organism evidence="10 11">
    <name type="scientific">Gambusia affinis</name>
    <name type="common">Western mosquitofish</name>
    <name type="synonym">Heterandria affinis</name>
    <dbReference type="NCBI Taxonomy" id="33528"/>
    <lineage>
        <taxon>Eukaryota</taxon>
        <taxon>Metazoa</taxon>
        <taxon>Chordata</taxon>
        <taxon>Craniata</taxon>
        <taxon>Vertebrata</taxon>
        <taxon>Euteleostomi</taxon>
        <taxon>Actinopterygii</taxon>
        <taxon>Neopterygii</taxon>
        <taxon>Teleostei</taxon>
        <taxon>Neoteleostei</taxon>
        <taxon>Acanthomorphata</taxon>
        <taxon>Ovalentaria</taxon>
        <taxon>Atherinomorphae</taxon>
        <taxon>Cyprinodontiformes</taxon>
        <taxon>Poeciliidae</taxon>
        <taxon>Poeciliinae</taxon>
        <taxon>Gambusia</taxon>
    </lineage>
</organism>
<dbReference type="GO" id="GO:0004896">
    <property type="term" value="F:cytokine receptor activity"/>
    <property type="evidence" value="ECO:0007669"/>
    <property type="project" value="TreeGrafter"/>
</dbReference>
<evidence type="ECO:0000313" key="11">
    <source>
        <dbReference type="Proteomes" id="UP000250572"/>
    </source>
</evidence>
<dbReference type="AlphaFoldDB" id="A0A315VZH8"/>
<dbReference type="SUPFAM" id="SSF49265">
    <property type="entry name" value="Fibronectin type III"/>
    <property type="match status" value="2"/>
</dbReference>
<evidence type="ECO:0000256" key="6">
    <source>
        <dbReference type="SAM" id="Phobius"/>
    </source>
</evidence>
<evidence type="ECO:0000259" key="8">
    <source>
        <dbReference type="Pfam" id="PF01108"/>
    </source>
</evidence>
<keyword evidence="11" id="KW-1185">Reference proteome</keyword>
<dbReference type="PANTHER" id="PTHR20859">
    <property type="entry name" value="INTERFERON/INTERLEUKIN RECEPTOR"/>
    <property type="match status" value="1"/>
</dbReference>
<dbReference type="InterPro" id="IPR015373">
    <property type="entry name" value="Interferon/interleukin_rcp_dom"/>
</dbReference>
<evidence type="ECO:0000256" key="1">
    <source>
        <dbReference type="ARBA" id="ARBA00005399"/>
    </source>
</evidence>
<keyword evidence="2 7" id="KW-0732">Signal</keyword>
<gene>
    <name evidence="10" type="ORF">CCH79_00000096</name>
</gene>
<comment type="similarity">
    <text evidence="1">Belongs to the type II cytokine receptor family.</text>
</comment>
<name>A0A315VZH8_GAMAF</name>
<dbReference type="FunFam" id="2.60.40.10:FF:000348">
    <property type="entry name" value="Interleukin 20 receptor subunit alpha"/>
    <property type="match status" value="1"/>
</dbReference>
<keyword evidence="3" id="KW-1015">Disulfide bond</keyword>
<evidence type="ECO:0000256" key="4">
    <source>
        <dbReference type="ARBA" id="ARBA00023170"/>
    </source>
</evidence>
<keyword evidence="6" id="KW-1133">Transmembrane helix</keyword>
<feature type="region of interest" description="Disordered" evidence="5">
    <location>
        <begin position="315"/>
        <end position="416"/>
    </location>
</feature>
<dbReference type="STRING" id="33528.ENSGAFP00000008300"/>
<feature type="domain" description="Interferon/interleukin receptor" evidence="9">
    <location>
        <begin position="128"/>
        <end position="233"/>
    </location>
</feature>
<dbReference type="Pfam" id="PF01108">
    <property type="entry name" value="Tissue_fac"/>
    <property type="match status" value="1"/>
</dbReference>
<dbReference type="Pfam" id="PF09294">
    <property type="entry name" value="Interfer-bind"/>
    <property type="match status" value="1"/>
</dbReference>
<accession>A0A315VZH8</accession>
<dbReference type="EMBL" id="NHOQ01001000">
    <property type="protein sequence ID" value="PWA27859.1"/>
    <property type="molecule type" value="Genomic_DNA"/>
</dbReference>
<feature type="domain" description="Fibronectin type-III" evidence="8">
    <location>
        <begin position="8"/>
        <end position="115"/>
    </location>
</feature>
<evidence type="ECO:0000256" key="3">
    <source>
        <dbReference type="ARBA" id="ARBA00023157"/>
    </source>
</evidence>
<dbReference type="InterPro" id="IPR003961">
    <property type="entry name" value="FN3_dom"/>
</dbReference>
<reference evidence="10 11" key="1">
    <citation type="journal article" date="2018" name="G3 (Bethesda)">
        <title>A High-Quality Reference Genome for the Invasive Mosquitofish Gambusia affinis Using a Chicago Library.</title>
        <authorList>
            <person name="Hoffberg S.L."/>
            <person name="Troendle N.J."/>
            <person name="Glenn T.C."/>
            <person name="Mahmud O."/>
            <person name="Louha S."/>
            <person name="Chalopin D."/>
            <person name="Bennetzen J.L."/>
            <person name="Mauricio R."/>
        </authorList>
    </citation>
    <scope>NUCLEOTIDE SEQUENCE [LARGE SCALE GENOMIC DNA]</scope>
    <source>
        <strain evidence="10">NE01/NJP1002.9</strain>
        <tissue evidence="10">Muscle</tissue>
    </source>
</reference>
<feature type="signal peptide" evidence="7">
    <location>
        <begin position="1"/>
        <end position="18"/>
    </location>
</feature>
<feature type="transmembrane region" description="Helical" evidence="6">
    <location>
        <begin position="244"/>
        <end position="266"/>
    </location>
</feature>
<feature type="compositionally biased region" description="Basic and acidic residues" evidence="5">
    <location>
        <begin position="377"/>
        <end position="398"/>
    </location>
</feature>
<dbReference type="PANTHER" id="PTHR20859:SF86">
    <property type="entry name" value="INTERLEUKIN-20 RECEPTOR SUBUNIT ALPHA"/>
    <property type="match status" value="1"/>
</dbReference>
<evidence type="ECO:0000256" key="5">
    <source>
        <dbReference type="SAM" id="MobiDB-lite"/>
    </source>
</evidence>
<dbReference type="InterPro" id="IPR013783">
    <property type="entry name" value="Ig-like_fold"/>
</dbReference>
<dbReference type="InterPro" id="IPR036116">
    <property type="entry name" value="FN3_sf"/>
</dbReference>
<dbReference type="InterPro" id="IPR050650">
    <property type="entry name" value="Type-II_Cytokine-TF_Rcpt"/>
</dbReference>
<feature type="region of interest" description="Disordered" evidence="5">
    <location>
        <begin position="430"/>
        <end position="454"/>
    </location>
</feature>
<dbReference type="Proteomes" id="UP000250572">
    <property type="component" value="Unassembled WGS sequence"/>
</dbReference>
<sequence>MWTKLIFVALFLLRCAVSSSPPKPINVSFSSVNLRNVLHWLPGNGTPDGTHFTVQYAIYGNPREVTKGKWKHWRAVDQCTNIVRTWCDLSAETWDEEERYYARVRALGRQSSSKWTKTNKQFDPKSETIFGPPLVSVEIENNSAVVTLSGPVRYSLNNHTPALNMKTIYHRMSYNLSIFSTHRNEVLHFPVENNLFKYHMMDYNTKYCFSAKSRFLSIPLKSMSSVWHCITTPQDPVIMQLQRVVVGIVVPSLCICIIVLVSYLLYNYLSGKGQTSPHILKQPSFHPCPVVFLPDNATLQLTSIIPNKPPPGIQPFIPYPSLRPPNPYTPPRSDVQEPEEPINNLSDDYAAVISKKVSGEDTRQRESEEGVALNNLNDEHQKNADCYEKKDVKIKDDNSSSGYKPQAETFGQSPTQTEVSALLQSLPCSLGRSLSPSQTRAPTQSNQRSFSDNQTIDNNMESSALWFTKNLQTGTFNVHLNLPLLKEEEKREEITGGEQKQNQCENVPLLSEYASQVIPTTPTVHSQRSDCLSDEYGALIQAKPQMCGNWNPEKGQQMLPMPGMTFNVNERLGGMQPSNRGKEDNIGGTFEGMYMTRNHLKLENVLLRQTSNEEACAQIEEETDDILSKWDLQLPSPSVFSPSNMAPSGTATPHHHHWAGPRWVELRAASS</sequence>
<protein>
    <recommendedName>
        <fullName evidence="12">Fibronectin type-III domain-containing protein</fullName>
    </recommendedName>
</protein>
<evidence type="ECO:0008006" key="12">
    <source>
        <dbReference type="Google" id="ProtNLM"/>
    </source>
</evidence>